<dbReference type="RefSeq" id="WP_153834962.1">
    <property type="nucleotide sequence ID" value="NZ_JBHUMW010000103.1"/>
</dbReference>
<dbReference type="Gene3D" id="3.40.50.300">
    <property type="entry name" value="P-loop containing nucleotide triphosphate hydrolases"/>
    <property type="match status" value="1"/>
</dbReference>
<protein>
    <submittedName>
        <fullName evidence="2">AAA family ATPase</fullName>
    </submittedName>
</protein>
<evidence type="ECO:0000313" key="3">
    <source>
        <dbReference type="Proteomes" id="UP000435187"/>
    </source>
</evidence>
<comment type="caution">
    <text evidence="2">The sequence shown here is derived from an EMBL/GenBank/DDBJ whole genome shotgun (WGS) entry which is preliminary data.</text>
</comment>
<dbReference type="CDD" id="cd02042">
    <property type="entry name" value="ParAB_family"/>
    <property type="match status" value="1"/>
</dbReference>
<keyword evidence="3" id="KW-1185">Reference proteome</keyword>
<evidence type="ECO:0000259" key="1">
    <source>
        <dbReference type="Pfam" id="PF13614"/>
    </source>
</evidence>
<dbReference type="Proteomes" id="UP000435187">
    <property type="component" value="Unassembled WGS sequence"/>
</dbReference>
<feature type="domain" description="AAA" evidence="1">
    <location>
        <begin position="2"/>
        <end position="192"/>
    </location>
</feature>
<name>A0A6N7QZB4_9BACI</name>
<dbReference type="InterPro" id="IPR025669">
    <property type="entry name" value="AAA_dom"/>
</dbReference>
<dbReference type="PANTHER" id="PTHR13696">
    <property type="entry name" value="P-LOOP CONTAINING NUCLEOSIDE TRIPHOSPHATE HYDROLASE"/>
    <property type="match status" value="1"/>
</dbReference>
<accession>A0A6N7QZB4</accession>
<dbReference type="AlphaFoldDB" id="A0A6N7QZB4"/>
<dbReference type="SUPFAM" id="SSF52540">
    <property type="entry name" value="P-loop containing nucleoside triphosphate hydrolases"/>
    <property type="match status" value="1"/>
</dbReference>
<proteinExistence type="predicted"/>
<dbReference type="InterPro" id="IPR027417">
    <property type="entry name" value="P-loop_NTPase"/>
</dbReference>
<dbReference type="Pfam" id="PF13614">
    <property type="entry name" value="AAA_31"/>
    <property type="match status" value="1"/>
</dbReference>
<sequence>MAKVISIVTHKGGTLKTSIATNVAGVLSQKKNSSKAFSRKNRVLIVDTDGQGNVGMSFGFIPEKQFETNVYSVLVENYPIQDCITKAYKSIDILGSNTYMIRFELDMLTKTDLPKKDYFNIIKKALEPIKDEYDYILIDTPPSLGLLVGNVLNASDEVIIPYSPEPYSVQSVKTIISQIESFQEKMNPDLKIKGIVGTLVDSRTTLHSELLSECRKYALKENITFYDTVIPKTIRFSNSIAYDGLPATLVDKKNKLVQSYYDLVDEMNL</sequence>
<dbReference type="PANTHER" id="PTHR13696:SF52">
    <property type="entry name" value="PARA FAMILY PROTEIN CT_582"/>
    <property type="match status" value="1"/>
</dbReference>
<evidence type="ECO:0000313" key="2">
    <source>
        <dbReference type="EMBL" id="MRI66215.1"/>
    </source>
</evidence>
<dbReference type="EMBL" id="WJEE01000012">
    <property type="protein sequence ID" value="MRI66215.1"/>
    <property type="molecule type" value="Genomic_DNA"/>
</dbReference>
<dbReference type="InterPro" id="IPR050678">
    <property type="entry name" value="DNA_Partitioning_ATPase"/>
</dbReference>
<organism evidence="2 3">
    <name type="scientific">Gracilibacillus thailandensis</name>
    <dbReference type="NCBI Taxonomy" id="563735"/>
    <lineage>
        <taxon>Bacteria</taxon>
        <taxon>Bacillati</taxon>
        <taxon>Bacillota</taxon>
        <taxon>Bacilli</taxon>
        <taxon>Bacillales</taxon>
        <taxon>Bacillaceae</taxon>
        <taxon>Gracilibacillus</taxon>
    </lineage>
</organism>
<gene>
    <name evidence="2" type="ORF">GH885_07625</name>
</gene>
<reference evidence="2 3" key="1">
    <citation type="submission" date="2019-10" db="EMBL/GenBank/DDBJ databases">
        <title>Gracilibacillus salitolerans sp. nov., a moderate halophile isolated from a saline soil in northwest China.</title>
        <authorList>
            <person name="Gan L."/>
        </authorList>
    </citation>
    <scope>NUCLEOTIDE SEQUENCE [LARGE SCALE GENOMIC DNA]</scope>
    <source>
        <strain evidence="2 3">TP2-8</strain>
    </source>
</reference>